<reference evidence="2" key="1">
    <citation type="submission" date="2022-03" db="EMBL/GenBank/DDBJ databases">
        <title>A functionally conserved STORR gene fusion in Papaver species that diverged 16.8 million years ago.</title>
        <authorList>
            <person name="Catania T."/>
        </authorList>
    </citation>
    <scope>NUCLEOTIDE SEQUENCE</scope>
    <source>
        <strain evidence="2">S-191538</strain>
    </source>
</reference>
<gene>
    <name evidence="2" type="ORF">MKW94_007368</name>
</gene>
<evidence type="ECO:0000256" key="1">
    <source>
        <dbReference type="SAM" id="MobiDB-lite"/>
    </source>
</evidence>
<name>A0AA41UYD9_PAPNU</name>
<keyword evidence="3" id="KW-1185">Reference proteome</keyword>
<evidence type="ECO:0000313" key="3">
    <source>
        <dbReference type="Proteomes" id="UP001177140"/>
    </source>
</evidence>
<dbReference type="AlphaFoldDB" id="A0AA41UYD9"/>
<dbReference type="Proteomes" id="UP001177140">
    <property type="component" value="Unassembled WGS sequence"/>
</dbReference>
<sequence>MKTAEKMALRSLDNALPTTPERPKKIAKVSVLPVSKKPTSDIVVNDENQAPLPVSSEPVIDYVSSEDLNPFQSRNLNSRVMDGLDSKDWTKVCESLNDVRRFALFHSSILVPVLDKVMLIMVKAMKNPNQQFFLFELLKASGLGSRIKMVATMGPIFCHPILIFPIKEKI</sequence>
<feature type="region of interest" description="Disordered" evidence="1">
    <location>
        <begin position="1"/>
        <end position="24"/>
    </location>
</feature>
<dbReference type="EMBL" id="JAJJMA010040547">
    <property type="protein sequence ID" value="MCL7024994.1"/>
    <property type="molecule type" value="Genomic_DNA"/>
</dbReference>
<evidence type="ECO:0000313" key="2">
    <source>
        <dbReference type="EMBL" id="MCL7024994.1"/>
    </source>
</evidence>
<proteinExistence type="predicted"/>
<accession>A0AA41UYD9</accession>
<protein>
    <submittedName>
        <fullName evidence="2">Uncharacterized protein</fullName>
    </submittedName>
</protein>
<organism evidence="2 3">
    <name type="scientific">Papaver nudicaule</name>
    <name type="common">Iceland poppy</name>
    <dbReference type="NCBI Taxonomy" id="74823"/>
    <lineage>
        <taxon>Eukaryota</taxon>
        <taxon>Viridiplantae</taxon>
        <taxon>Streptophyta</taxon>
        <taxon>Embryophyta</taxon>
        <taxon>Tracheophyta</taxon>
        <taxon>Spermatophyta</taxon>
        <taxon>Magnoliopsida</taxon>
        <taxon>Ranunculales</taxon>
        <taxon>Papaveraceae</taxon>
        <taxon>Papaveroideae</taxon>
        <taxon>Papaver</taxon>
    </lineage>
</organism>
<comment type="caution">
    <text evidence="2">The sequence shown here is derived from an EMBL/GenBank/DDBJ whole genome shotgun (WGS) entry which is preliminary data.</text>
</comment>